<evidence type="ECO:0000256" key="1">
    <source>
        <dbReference type="SAM" id="MobiDB-lite"/>
    </source>
</evidence>
<dbReference type="EMBL" id="CAUYUJ010019185">
    <property type="protein sequence ID" value="CAK0889277.1"/>
    <property type="molecule type" value="Genomic_DNA"/>
</dbReference>
<sequence>QKYFSGLPANTFAVDWKCSAHQGHRVIENREREVIGNVHAVHVTCSQPHWQNKFQQALKQIIREDLASGGFQIQVPVPRWQARNDSLFSRTYLRRRTMVTADILDLSTPMDLGSDSAAAKFLLKWNGDWTLPKVSHYCSGPDCCGGLDDACDQLFGAAIEIDLLMSKDTGTPSLDDWFTCGEVCGKVGLGALCHRVLGRVIDLALPNPSLGMRRPARAENAGERTRRIGQKKAWRSKYFLKDDEKLARMLIVCFYGVHVERLMAELQHRDAHSKGLYGTVNDTSFLNPFYVCRSRISSELVAGRGADIGHIFDYYDVGKHNFLWSEMRGIGLDMASQVKWRYLPLEGYPLKLVGMVHPGLSEAQRRRHADAFFELEPCCLEPFFAAKVRRAFPSADAMFRDSDFRRMLISLAVVFKFCNMRCERLLALCRNATNREKGVDIERFCCTGFLAQLLSQHRKNGGDDPRCPTRAQLIEDGAPVIAQPRQRKGQVSGVFVHWLSKQERVRKQSGPPMNKDEYAAWRRTKVTEFHELTQQEIDAEKAEADHECALKRLEADDELPVDGLPLGSRGVLQTILEARGNTRTPFAPEEFEAEETAAAPGFTRYESTAREMIARDMFVSDSGDIADDEIFDYYVPCARAHPELCASKDAGRLPLLLEAARGLRQQLTKDSTGHFFCLRFVGPQVDTAAWFCVACVRLSNPAVAILCPALMDVDRRRVQLGFWDGVELEYLVDVSFLGRYLGHDEDVEITNIFLSAAAIDQEMLADSAAAVFLVDDWRSRLFNSEQPVFPPRGRLRQARGKKARKADGDAMADMRRGIRALGGDGDKIRIRRPKPEGHGSDDELWNDFGSGGSSGSLSPPNDGDSSSGADGPPVAGIKRPQPAEKEVRKVPFGPWTVSEVWSEGVHVGFGGNCNCHLDAGKDLRCKRNFTFAGMSVVATRCLAKQWLLMGVGLAGDDARSQRVKGIPRAEIPIRDEAELDAAALALL</sequence>
<name>A0ABN9WVU1_9DINO</name>
<feature type="non-terminal residue" evidence="2">
    <location>
        <position position="1"/>
    </location>
</feature>
<evidence type="ECO:0000313" key="3">
    <source>
        <dbReference type="Proteomes" id="UP001189429"/>
    </source>
</evidence>
<feature type="compositionally biased region" description="Basic and acidic residues" evidence="1">
    <location>
        <begin position="805"/>
        <end position="816"/>
    </location>
</feature>
<comment type="caution">
    <text evidence="2">The sequence shown here is derived from an EMBL/GenBank/DDBJ whole genome shotgun (WGS) entry which is preliminary data.</text>
</comment>
<organism evidence="2 3">
    <name type="scientific">Prorocentrum cordatum</name>
    <dbReference type="NCBI Taxonomy" id="2364126"/>
    <lineage>
        <taxon>Eukaryota</taxon>
        <taxon>Sar</taxon>
        <taxon>Alveolata</taxon>
        <taxon>Dinophyceae</taxon>
        <taxon>Prorocentrales</taxon>
        <taxon>Prorocentraceae</taxon>
        <taxon>Prorocentrum</taxon>
    </lineage>
</organism>
<evidence type="ECO:0008006" key="4">
    <source>
        <dbReference type="Google" id="ProtNLM"/>
    </source>
</evidence>
<proteinExistence type="predicted"/>
<reference evidence="2" key="1">
    <citation type="submission" date="2023-10" db="EMBL/GenBank/DDBJ databases">
        <authorList>
            <person name="Chen Y."/>
            <person name="Shah S."/>
            <person name="Dougan E. K."/>
            <person name="Thang M."/>
            <person name="Chan C."/>
        </authorList>
    </citation>
    <scope>NUCLEOTIDE SEQUENCE [LARGE SCALE GENOMIC DNA]</scope>
</reference>
<protein>
    <recommendedName>
        <fullName evidence="4">RNA-directed RNA polymerase</fullName>
    </recommendedName>
</protein>
<dbReference type="Proteomes" id="UP001189429">
    <property type="component" value="Unassembled WGS sequence"/>
</dbReference>
<gene>
    <name evidence="2" type="ORF">PCOR1329_LOCUS69846</name>
</gene>
<feature type="compositionally biased region" description="Basic residues" evidence="1">
    <location>
        <begin position="793"/>
        <end position="804"/>
    </location>
</feature>
<accession>A0ABN9WVU1</accession>
<feature type="region of interest" description="Disordered" evidence="1">
    <location>
        <begin position="788"/>
        <end position="887"/>
    </location>
</feature>
<evidence type="ECO:0000313" key="2">
    <source>
        <dbReference type="EMBL" id="CAK0889277.1"/>
    </source>
</evidence>
<feature type="compositionally biased region" description="Basic and acidic residues" evidence="1">
    <location>
        <begin position="824"/>
        <end position="841"/>
    </location>
</feature>
<feature type="compositionally biased region" description="Low complexity" evidence="1">
    <location>
        <begin position="855"/>
        <end position="873"/>
    </location>
</feature>
<keyword evidence="3" id="KW-1185">Reference proteome</keyword>